<protein>
    <recommendedName>
        <fullName evidence="4">pyridoxal 5'-phosphate synthase</fullName>
        <ecNumber evidence="4">1.4.3.5</ecNumber>
    </recommendedName>
</protein>
<name>A0A0D7A488_9AGAR</name>
<organism evidence="10 11">
    <name type="scientific">Fistulina hepatica ATCC 64428</name>
    <dbReference type="NCBI Taxonomy" id="1128425"/>
    <lineage>
        <taxon>Eukaryota</taxon>
        <taxon>Fungi</taxon>
        <taxon>Dikarya</taxon>
        <taxon>Basidiomycota</taxon>
        <taxon>Agaricomycotina</taxon>
        <taxon>Agaricomycetes</taxon>
        <taxon>Agaricomycetidae</taxon>
        <taxon>Agaricales</taxon>
        <taxon>Fistulinaceae</taxon>
        <taxon>Fistulina</taxon>
    </lineage>
</organism>
<evidence type="ECO:0000256" key="7">
    <source>
        <dbReference type="ARBA" id="ARBA00023002"/>
    </source>
</evidence>
<feature type="domain" description="Pyridoxamine 5'-phosphate oxidase N-terminal" evidence="8">
    <location>
        <begin position="56"/>
        <end position="164"/>
    </location>
</feature>
<dbReference type="PIRSF" id="PIRSF000190">
    <property type="entry name" value="Pyd_amn-ph_oxd"/>
    <property type="match status" value="1"/>
</dbReference>
<evidence type="ECO:0000256" key="5">
    <source>
        <dbReference type="ARBA" id="ARBA00022630"/>
    </source>
</evidence>
<dbReference type="InterPro" id="IPR000659">
    <property type="entry name" value="Pyridox_Oxase"/>
</dbReference>
<evidence type="ECO:0000256" key="6">
    <source>
        <dbReference type="ARBA" id="ARBA00022643"/>
    </source>
</evidence>
<proteinExistence type="inferred from homology"/>
<dbReference type="AlphaFoldDB" id="A0A0D7A488"/>
<dbReference type="GO" id="GO:0010181">
    <property type="term" value="F:FMN binding"/>
    <property type="evidence" value="ECO:0007669"/>
    <property type="project" value="InterPro"/>
</dbReference>
<dbReference type="HAMAP" id="MF_01629">
    <property type="entry name" value="PdxH"/>
    <property type="match status" value="1"/>
</dbReference>
<evidence type="ECO:0000259" key="9">
    <source>
        <dbReference type="Pfam" id="PF10590"/>
    </source>
</evidence>
<dbReference type="PANTHER" id="PTHR10851:SF0">
    <property type="entry name" value="PYRIDOXINE-5'-PHOSPHATE OXIDASE"/>
    <property type="match status" value="1"/>
</dbReference>
<dbReference type="PANTHER" id="PTHR10851">
    <property type="entry name" value="PYRIDOXINE-5-PHOSPHATE OXIDASE"/>
    <property type="match status" value="1"/>
</dbReference>
<dbReference type="Gene3D" id="2.30.110.10">
    <property type="entry name" value="Electron Transport, Fmn-binding Protein, Chain A"/>
    <property type="match status" value="1"/>
</dbReference>
<dbReference type="NCBIfam" id="TIGR00558">
    <property type="entry name" value="pdxH"/>
    <property type="match status" value="1"/>
</dbReference>
<gene>
    <name evidence="10" type="ORF">FISHEDRAFT_49131</name>
</gene>
<comment type="pathway">
    <text evidence="2">Cofactor metabolism; pyridoxal 5'-phosphate salvage; pyridoxal 5'-phosphate from pyridoxamine 5'-phosphate: step 1/1.</text>
</comment>
<comment type="cofactor">
    <cofactor evidence="1">
        <name>FMN</name>
        <dbReference type="ChEBI" id="CHEBI:58210"/>
    </cofactor>
</comment>
<dbReference type="InterPro" id="IPR012349">
    <property type="entry name" value="Split_barrel_FMN-bd"/>
</dbReference>
<reference evidence="10 11" key="1">
    <citation type="journal article" date="2015" name="Fungal Genet. Biol.">
        <title>Evolution of novel wood decay mechanisms in Agaricales revealed by the genome sequences of Fistulina hepatica and Cylindrobasidium torrendii.</title>
        <authorList>
            <person name="Floudas D."/>
            <person name="Held B.W."/>
            <person name="Riley R."/>
            <person name="Nagy L.G."/>
            <person name="Koehler G."/>
            <person name="Ransdell A.S."/>
            <person name="Younus H."/>
            <person name="Chow J."/>
            <person name="Chiniquy J."/>
            <person name="Lipzen A."/>
            <person name="Tritt A."/>
            <person name="Sun H."/>
            <person name="Haridas S."/>
            <person name="LaButti K."/>
            <person name="Ohm R.A."/>
            <person name="Kues U."/>
            <person name="Blanchette R.A."/>
            <person name="Grigoriev I.V."/>
            <person name="Minto R.E."/>
            <person name="Hibbett D.S."/>
        </authorList>
    </citation>
    <scope>NUCLEOTIDE SEQUENCE [LARGE SCALE GENOMIC DNA]</scope>
    <source>
        <strain evidence="10 11">ATCC 64428</strain>
    </source>
</reference>
<dbReference type="EC" id="1.4.3.5" evidence="4"/>
<evidence type="ECO:0000259" key="8">
    <source>
        <dbReference type="Pfam" id="PF01243"/>
    </source>
</evidence>
<dbReference type="InterPro" id="IPR011576">
    <property type="entry name" value="Pyridox_Oxase_N"/>
</dbReference>
<evidence type="ECO:0000256" key="4">
    <source>
        <dbReference type="ARBA" id="ARBA00012801"/>
    </source>
</evidence>
<dbReference type="InterPro" id="IPR019740">
    <property type="entry name" value="Pyridox_Oxase_CS"/>
</dbReference>
<dbReference type="SUPFAM" id="SSF50475">
    <property type="entry name" value="FMN-binding split barrel"/>
    <property type="match status" value="1"/>
</dbReference>
<dbReference type="NCBIfam" id="NF004231">
    <property type="entry name" value="PRK05679.1"/>
    <property type="match status" value="1"/>
</dbReference>
<comment type="pathway">
    <text evidence="3">Cofactor metabolism; pyridoxal 5'-phosphate salvage; pyridoxal 5'-phosphate from pyridoxine 5'-phosphate: step 1/1.</text>
</comment>
<dbReference type="GO" id="GO:0008615">
    <property type="term" value="P:pyridoxine biosynthetic process"/>
    <property type="evidence" value="ECO:0007669"/>
    <property type="project" value="InterPro"/>
</dbReference>
<evidence type="ECO:0000313" key="11">
    <source>
        <dbReference type="Proteomes" id="UP000054144"/>
    </source>
</evidence>
<keyword evidence="5" id="KW-0285">Flavoprotein</keyword>
<dbReference type="Proteomes" id="UP000054144">
    <property type="component" value="Unassembled WGS sequence"/>
</dbReference>
<keyword evidence="6" id="KW-0288">FMN</keyword>
<dbReference type="UniPathway" id="UPA01068">
    <property type="reaction ID" value="UER00304"/>
</dbReference>
<evidence type="ECO:0000256" key="3">
    <source>
        <dbReference type="ARBA" id="ARBA00005037"/>
    </source>
</evidence>
<dbReference type="OrthoDB" id="303614at2759"/>
<keyword evidence="7" id="KW-0560">Oxidoreductase</keyword>
<dbReference type="InterPro" id="IPR019576">
    <property type="entry name" value="Pyridoxamine_oxidase_dimer_C"/>
</dbReference>
<feature type="domain" description="Pyridoxine 5'-phosphate oxidase dimerisation C-terminal" evidence="9">
    <location>
        <begin position="194"/>
        <end position="236"/>
    </location>
</feature>
<evidence type="ECO:0000256" key="1">
    <source>
        <dbReference type="ARBA" id="ARBA00001917"/>
    </source>
</evidence>
<sequence length="236" mass="26571">MSPAVGVLDQPAPDKIRVLPHTQYYTQLSVTPSTVLPDPLDQFRAWFTEVVSSGAVAEAEAMSLATATSTGVPSVRTVLLKELDPRGFVFYTNYGSRKSQEMSATGHAALNFYWHEIHRVVRVVGTVEKVSREETKAYYDSRPVGSRVGAWVSPQSQVIQERELATRFAEMRARFGVTEDTKGKKADVPVPDFWGGWRVVPTEMEFWCGKPSRLHERVRYTRISGTHEWKIEQLGP</sequence>
<accession>A0A0D7A488</accession>
<dbReference type="Pfam" id="PF01243">
    <property type="entry name" value="PNPOx_N"/>
    <property type="match status" value="1"/>
</dbReference>
<dbReference type="PROSITE" id="PS01064">
    <property type="entry name" value="PYRIDOX_OXIDASE"/>
    <property type="match status" value="1"/>
</dbReference>
<dbReference type="Pfam" id="PF10590">
    <property type="entry name" value="PNP_phzG_C"/>
    <property type="match status" value="1"/>
</dbReference>
<evidence type="ECO:0000256" key="2">
    <source>
        <dbReference type="ARBA" id="ARBA00004738"/>
    </source>
</evidence>
<dbReference type="EMBL" id="KN882047">
    <property type="protein sequence ID" value="KIY45628.1"/>
    <property type="molecule type" value="Genomic_DNA"/>
</dbReference>
<keyword evidence="11" id="KW-1185">Reference proteome</keyword>
<dbReference type="GO" id="GO:0004733">
    <property type="term" value="F:pyridoxamine phosphate oxidase activity"/>
    <property type="evidence" value="ECO:0007669"/>
    <property type="project" value="UniProtKB-EC"/>
</dbReference>
<evidence type="ECO:0000313" key="10">
    <source>
        <dbReference type="EMBL" id="KIY45628.1"/>
    </source>
</evidence>